<dbReference type="Proteomes" id="UP001637618">
    <property type="component" value="Unassembled WGS sequence"/>
</dbReference>
<keyword evidence="2" id="KW-1185">Reference proteome</keyword>
<comment type="caution">
    <text evidence="1">The sequence shown here is derived from an EMBL/GenBank/DDBJ whole genome shotgun (WGS) entry which is preliminary data.</text>
</comment>
<organism evidence="1 2">
    <name type="scientific">Pseudomonas imrae</name>
    <dbReference type="NCBI Taxonomy" id="2992837"/>
    <lineage>
        <taxon>Bacteria</taxon>
        <taxon>Pseudomonadati</taxon>
        <taxon>Pseudomonadota</taxon>
        <taxon>Gammaproteobacteria</taxon>
        <taxon>Pseudomonadales</taxon>
        <taxon>Pseudomonadaceae</taxon>
        <taxon>Pseudomonas</taxon>
    </lineage>
</organism>
<gene>
    <name evidence="1" type="ORF">OOJ96_04035</name>
</gene>
<sequence>MVSIPINQLGKVTTAAPPLERLGSALSKALLRTGNCFKQFFVTRKATSPADTSSAFSPRLSGSRLDQARQEVNHISTRGKHLAEAARLIARSGGHSSITGEQIRAALNANNSLHTAWTKGDVRAPRGNEVEQGRRAMEQDIGRFTDTLANRALGDLHKALQVKEPGKNAAQIALLSEVSTLLLKAAERPR</sequence>
<evidence type="ECO:0000313" key="1">
    <source>
        <dbReference type="EMBL" id="MFO2476573.1"/>
    </source>
</evidence>
<dbReference type="EMBL" id="JAPEQY010000002">
    <property type="protein sequence ID" value="MFO2476573.1"/>
    <property type="molecule type" value="Genomic_DNA"/>
</dbReference>
<name>A0ACC7P8F2_9PSED</name>
<protein>
    <submittedName>
        <fullName evidence="1">Uncharacterized protein</fullName>
    </submittedName>
</protein>
<accession>A0ACC7P8F2</accession>
<reference evidence="1" key="1">
    <citation type="submission" date="2022-11" db="EMBL/GenBank/DDBJ databases">
        <title>Draft genome sequences of strains of Pseudomonas imrae sp. nov.</title>
        <authorList>
            <person name="Salva Serra F."/>
            <person name="Nimje P."/>
            <person name="Moore E.R.B."/>
            <person name="Marathe N.P."/>
        </authorList>
    </citation>
    <scope>NUCLEOTIDE SEQUENCE</scope>
    <source>
        <strain evidence="1">15FMM2</strain>
    </source>
</reference>
<evidence type="ECO:0000313" key="2">
    <source>
        <dbReference type="Proteomes" id="UP001637618"/>
    </source>
</evidence>
<proteinExistence type="predicted"/>